<protein>
    <submittedName>
        <fullName evidence="1">Uncharacterized protein</fullName>
    </submittedName>
</protein>
<accession>A0AAW3ZP79</accession>
<name>A0AAW3ZP79_9GAMM</name>
<evidence type="ECO:0000313" key="2">
    <source>
        <dbReference type="Proteomes" id="UP000613768"/>
    </source>
</evidence>
<dbReference type="RefSeq" id="WP_192029854.1">
    <property type="nucleotide sequence ID" value="NZ_JACYTR010000023.1"/>
</dbReference>
<dbReference type="Proteomes" id="UP000613768">
    <property type="component" value="Unassembled WGS sequence"/>
</dbReference>
<reference evidence="1 2" key="1">
    <citation type="submission" date="2020-09" db="EMBL/GenBank/DDBJ databases">
        <title>Pseudoxanthomonas sp. CAU 1598 isolated from sand of Yaerae Beach.</title>
        <authorList>
            <person name="Kim W."/>
        </authorList>
    </citation>
    <scope>NUCLEOTIDE SEQUENCE [LARGE SCALE GENOMIC DNA]</scope>
    <source>
        <strain evidence="1 2">CAU 1598</strain>
    </source>
</reference>
<dbReference type="EMBL" id="JACYTR010000023">
    <property type="protein sequence ID" value="MBD8526432.1"/>
    <property type="molecule type" value="Genomic_DNA"/>
</dbReference>
<organism evidence="1 2">
    <name type="scientific">Pseudomarimonas arenosa</name>
    <dbReference type="NCBI Taxonomy" id="2774145"/>
    <lineage>
        <taxon>Bacteria</taxon>
        <taxon>Pseudomonadati</taxon>
        <taxon>Pseudomonadota</taxon>
        <taxon>Gammaproteobacteria</taxon>
        <taxon>Lysobacterales</taxon>
        <taxon>Lysobacteraceae</taxon>
        <taxon>Pseudomarimonas</taxon>
    </lineage>
</organism>
<keyword evidence="2" id="KW-1185">Reference proteome</keyword>
<evidence type="ECO:0000313" key="1">
    <source>
        <dbReference type="EMBL" id="MBD8526432.1"/>
    </source>
</evidence>
<proteinExistence type="predicted"/>
<gene>
    <name evidence="1" type="ORF">IFO71_11855</name>
</gene>
<sequence length="50" mass="5563">MNAPWRVYRGSESRLTWWGSDAEFGAYVEDAGRKAIRALVLGEGSCEVQS</sequence>
<dbReference type="AlphaFoldDB" id="A0AAW3ZP79"/>
<comment type="caution">
    <text evidence="1">The sequence shown here is derived from an EMBL/GenBank/DDBJ whole genome shotgun (WGS) entry which is preliminary data.</text>
</comment>